<evidence type="ECO:0000256" key="1">
    <source>
        <dbReference type="SAM" id="Phobius"/>
    </source>
</evidence>
<dbReference type="Pfam" id="PF06568">
    <property type="entry name" value="YjiS-like"/>
    <property type="match status" value="1"/>
</dbReference>
<dbReference type="InterPro" id="IPR009506">
    <property type="entry name" value="YjiS-like"/>
</dbReference>
<evidence type="ECO:0000313" key="3">
    <source>
        <dbReference type="EMBL" id="QJF51343.1"/>
    </source>
</evidence>
<reference evidence="3 4" key="1">
    <citation type="submission" date="2020-02" db="EMBL/GenBank/DDBJ databases">
        <title>Genome sequence of Roseobacter ponti.</title>
        <authorList>
            <person name="Hollensteiner J."/>
            <person name="Schneider D."/>
            <person name="Poehlein A."/>
            <person name="Daniel R."/>
        </authorList>
    </citation>
    <scope>NUCLEOTIDE SEQUENCE [LARGE SCALE GENOMIC DNA]</scope>
    <source>
        <strain evidence="3 4">DSM 106830</strain>
    </source>
</reference>
<keyword evidence="1" id="KW-0812">Transmembrane</keyword>
<dbReference type="Proteomes" id="UP000503308">
    <property type="component" value="Chromosome"/>
</dbReference>
<keyword evidence="1" id="KW-1133">Transmembrane helix</keyword>
<dbReference type="RefSeq" id="WP_169640558.1">
    <property type="nucleotide sequence ID" value="NZ_CP048788.1"/>
</dbReference>
<evidence type="ECO:0000259" key="2">
    <source>
        <dbReference type="Pfam" id="PF06568"/>
    </source>
</evidence>
<name>A0A858SUH4_9RHOB</name>
<dbReference type="KEGG" id="rpon:G3256_09300"/>
<evidence type="ECO:0000313" key="4">
    <source>
        <dbReference type="Proteomes" id="UP000503308"/>
    </source>
</evidence>
<dbReference type="AlphaFoldDB" id="A0A858SUH4"/>
<proteinExistence type="predicted"/>
<accession>A0A858SUH4</accession>
<feature type="domain" description="YjiS-like" evidence="2">
    <location>
        <begin position="35"/>
        <end position="64"/>
    </location>
</feature>
<organism evidence="3 4">
    <name type="scientific">Roseobacter ponti</name>
    <dbReference type="NCBI Taxonomy" id="1891787"/>
    <lineage>
        <taxon>Bacteria</taxon>
        <taxon>Pseudomonadati</taxon>
        <taxon>Pseudomonadota</taxon>
        <taxon>Alphaproteobacteria</taxon>
        <taxon>Rhodobacterales</taxon>
        <taxon>Roseobacteraceae</taxon>
        <taxon>Roseobacter</taxon>
    </lineage>
</organism>
<gene>
    <name evidence="3" type="ORF">G3256_09300</name>
</gene>
<protein>
    <submittedName>
        <fullName evidence="3">DUF1127 domain-containing protein</fullName>
    </submittedName>
</protein>
<sequence>MTQDMTLSPRTLDYLNRTRTVPMLSLIAVEFAVCLSQWVTRRRTRQALRQLTVWQLEDVGLTPETAHREASKVFWRA</sequence>
<feature type="transmembrane region" description="Helical" evidence="1">
    <location>
        <begin position="20"/>
        <end position="39"/>
    </location>
</feature>
<keyword evidence="1" id="KW-0472">Membrane</keyword>
<keyword evidence="4" id="KW-1185">Reference proteome</keyword>
<dbReference type="EMBL" id="CP048788">
    <property type="protein sequence ID" value="QJF51343.1"/>
    <property type="molecule type" value="Genomic_DNA"/>
</dbReference>